<evidence type="ECO:0000259" key="4">
    <source>
        <dbReference type="PROSITE" id="PS01124"/>
    </source>
</evidence>
<keyword evidence="3" id="KW-0804">Transcription</keyword>
<keyword evidence="6" id="KW-1185">Reference proteome</keyword>
<dbReference type="InterPro" id="IPR003313">
    <property type="entry name" value="AraC-bd"/>
</dbReference>
<dbReference type="OrthoDB" id="1096411at2"/>
<dbReference type="GO" id="GO:0043565">
    <property type="term" value="F:sequence-specific DNA binding"/>
    <property type="evidence" value="ECO:0007669"/>
    <property type="project" value="InterPro"/>
</dbReference>
<dbReference type="InterPro" id="IPR020449">
    <property type="entry name" value="Tscrpt_reg_AraC-type_HTH"/>
</dbReference>
<dbReference type="InterPro" id="IPR009057">
    <property type="entry name" value="Homeodomain-like_sf"/>
</dbReference>
<dbReference type="SMART" id="SM00342">
    <property type="entry name" value="HTH_ARAC"/>
    <property type="match status" value="1"/>
</dbReference>
<dbReference type="Pfam" id="PF12833">
    <property type="entry name" value="HTH_18"/>
    <property type="match status" value="1"/>
</dbReference>
<gene>
    <name evidence="5" type="ORF">SAMN05443633_108153</name>
</gene>
<reference evidence="6" key="1">
    <citation type="submission" date="2016-11" db="EMBL/GenBank/DDBJ databases">
        <authorList>
            <person name="Varghese N."/>
            <person name="Submissions S."/>
        </authorList>
    </citation>
    <scope>NUCLEOTIDE SEQUENCE [LARGE SCALE GENOMIC DNA]</scope>
    <source>
        <strain evidence="6">DSM 27619</strain>
    </source>
</reference>
<sequence length="289" mass="33623">MQKNQSITLHRLENNRSIAVGFWDRSSPDIKDAYQPHRHDHYTCMLLETGELEVLLDFEHFVMPAKTLFISPPDQVHQVLNHSVASGWYISFENHLIEESMRARLDQSLAEIISVTLSEKEYGWFRSVIFSLLQLKDFNITPYREVEQPLLSAFIAQAGLCYQNKAENKSSNFASRPIIITKKFRNLVQYHFKTMKRPADYAKQLNISVSHLNDTVKKITGLSASSIIHKEILTEAQRLLYYTDVSIKEISYCLGYEDPKYFIKLFRKKTGYSPTEFRKQSNNTKDTNI</sequence>
<dbReference type="SUPFAM" id="SSF51215">
    <property type="entry name" value="Regulatory protein AraC"/>
    <property type="match status" value="1"/>
</dbReference>
<keyword evidence="1" id="KW-0805">Transcription regulation</keyword>
<proteinExistence type="predicted"/>
<accession>A0A1M5FVI0</accession>
<dbReference type="Pfam" id="PF02311">
    <property type="entry name" value="AraC_binding"/>
    <property type="match status" value="1"/>
</dbReference>
<dbReference type="PANTHER" id="PTHR43280:SF32">
    <property type="entry name" value="TRANSCRIPTIONAL REGULATORY PROTEIN"/>
    <property type="match status" value="1"/>
</dbReference>
<dbReference type="AlphaFoldDB" id="A0A1M5FVI0"/>
<name>A0A1M5FVI0_9FLAO</name>
<dbReference type="Gene3D" id="2.60.120.10">
    <property type="entry name" value="Jelly Rolls"/>
    <property type="match status" value="1"/>
</dbReference>
<dbReference type="RefSeq" id="WP_072959633.1">
    <property type="nucleotide sequence ID" value="NZ_FQUT01000008.1"/>
</dbReference>
<dbReference type="SUPFAM" id="SSF46689">
    <property type="entry name" value="Homeodomain-like"/>
    <property type="match status" value="1"/>
</dbReference>
<evidence type="ECO:0000256" key="3">
    <source>
        <dbReference type="ARBA" id="ARBA00023163"/>
    </source>
</evidence>
<dbReference type="Proteomes" id="UP000184518">
    <property type="component" value="Unassembled WGS sequence"/>
</dbReference>
<evidence type="ECO:0000313" key="6">
    <source>
        <dbReference type="Proteomes" id="UP000184518"/>
    </source>
</evidence>
<evidence type="ECO:0000313" key="5">
    <source>
        <dbReference type="EMBL" id="SHF95459.1"/>
    </source>
</evidence>
<dbReference type="EMBL" id="FQUT01000008">
    <property type="protein sequence ID" value="SHF95459.1"/>
    <property type="molecule type" value="Genomic_DNA"/>
</dbReference>
<dbReference type="InterPro" id="IPR018060">
    <property type="entry name" value="HTH_AraC"/>
</dbReference>
<dbReference type="PRINTS" id="PR00032">
    <property type="entry name" value="HTHARAC"/>
</dbReference>
<dbReference type="PANTHER" id="PTHR43280">
    <property type="entry name" value="ARAC-FAMILY TRANSCRIPTIONAL REGULATOR"/>
    <property type="match status" value="1"/>
</dbReference>
<dbReference type="InterPro" id="IPR014710">
    <property type="entry name" value="RmlC-like_jellyroll"/>
</dbReference>
<dbReference type="PROSITE" id="PS01124">
    <property type="entry name" value="HTH_ARAC_FAMILY_2"/>
    <property type="match status" value="1"/>
</dbReference>
<dbReference type="Gene3D" id="1.10.10.60">
    <property type="entry name" value="Homeodomain-like"/>
    <property type="match status" value="1"/>
</dbReference>
<dbReference type="STRING" id="1416778.SAMN05443633_108153"/>
<evidence type="ECO:0000256" key="2">
    <source>
        <dbReference type="ARBA" id="ARBA00023125"/>
    </source>
</evidence>
<organism evidence="5 6">
    <name type="scientific">Chryseobacterium arachidis</name>
    <dbReference type="NCBI Taxonomy" id="1416778"/>
    <lineage>
        <taxon>Bacteria</taxon>
        <taxon>Pseudomonadati</taxon>
        <taxon>Bacteroidota</taxon>
        <taxon>Flavobacteriia</taxon>
        <taxon>Flavobacteriales</taxon>
        <taxon>Weeksellaceae</taxon>
        <taxon>Chryseobacterium group</taxon>
        <taxon>Chryseobacterium</taxon>
    </lineage>
</organism>
<dbReference type="GO" id="GO:0003700">
    <property type="term" value="F:DNA-binding transcription factor activity"/>
    <property type="evidence" value="ECO:0007669"/>
    <property type="project" value="InterPro"/>
</dbReference>
<feature type="domain" description="HTH araC/xylS-type" evidence="4">
    <location>
        <begin position="182"/>
        <end position="280"/>
    </location>
</feature>
<protein>
    <submittedName>
        <fullName evidence="5">AraC-type DNA-binding protein</fullName>
    </submittedName>
</protein>
<evidence type="ECO:0000256" key="1">
    <source>
        <dbReference type="ARBA" id="ARBA00023015"/>
    </source>
</evidence>
<dbReference type="InterPro" id="IPR037923">
    <property type="entry name" value="HTH-like"/>
</dbReference>
<keyword evidence="2 5" id="KW-0238">DNA-binding</keyword>